<dbReference type="EMBL" id="CP034073">
    <property type="protein sequence ID" value="AZG35477.1"/>
    <property type="molecule type" value="Genomic_DNA"/>
</dbReference>
<dbReference type="KEGG" id="spsr:EGC80_17335"/>
<name>A0A3N4E7X8_9GAMM</name>
<sequence length="100" mass="11325">MANVHRTPKQWQAIIEQHAPSELQVATFCKQQQITLSSFYAWRKRLTNQPSLPSITSKPIISESAQDDWHSISPEPNVAASPWDIELSLPNGVVLRMMNT</sequence>
<dbReference type="KEGG" id="spsr:EGC80_11520"/>
<organism evidence="3 5">
    <name type="scientific">Shewanella psychromarinicola</name>
    <dbReference type="NCBI Taxonomy" id="2487742"/>
    <lineage>
        <taxon>Bacteria</taxon>
        <taxon>Pseudomonadati</taxon>
        <taxon>Pseudomonadota</taxon>
        <taxon>Gammaproteobacteria</taxon>
        <taxon>Alteromonadales</taxon>
        <taxon>Shewanellaceae</taxon>
        <taxon>Shewanella</taxon>
    </lineage>
</organism>
<dbReference type="NCBIfam" id="NF047593">
    <property type="entry name" value="IS66_ISAeme5_TnpA"/>
    <property type="match status" value="1"/>
</dbReference>
<evidence type="ECO:0000313" key="2">
    <source>
        <dbReference type="EMBL" id="AZG36444.1"/>
    </source>
</evidence>
<reference evidence="5" key="2">
    <citation type="submission" date="2018-11" db="EMBL/GenBank/DDBJ databases">
        <title>Shewanella sp. R106.</title>
        <authorList>
            <person name="Hwang Y.J."/>
            <person name="Hwang C.Y."/>
        </authorList>
    </citation>
    <scope>NUCLEOTIDE SEQUENCE [LARGE SCALE GENOMIC DNA]</scope>
    <source>
        <strain evidence="5">R106</strain>
    </source>
</reference>
<reference evidence="1 4" key="1">
    <citation type="submission" date="2018-11" db="EMBL/GenBank/DDBJ databases">
        <title>Shewanella sp. M2.</title>
        <authorList>
            <person name="Hwang Y.J."/>
            <person name="Hwang C.Y."/>
        </authorList>
    </citation>
    <scope>NUCLEOTIDE SEQUENCE [LARGE SCALE GENOMIC DNA]</scope>
    <source>
        <strain evidence="1 4">M2</strain>
    </source>
</reference>
<accession>A0A3N4E7X8</accession>
<evidence type="ECO:0000313" key="1">
    <source>
        <dbReference type="EMBL" id="AZG35477.1"/>
    </source>
</evidence>
<proteinExistence type="predicted"/>
<dbReference type="EMBL" id="CP034073">
    <property type="protein sequence ID" value="AZG36444.1"/>
    <property type="molecule type" value="Genomic_DNA"/>
</dbReference>
<reference evidence="3" key="3">
    <citation type="submission" date="2018-11" db="EMBL/GenBank/DDBJ databases">
        <authorList>
            <person name="Hwang Y.J."/>
            <person name="Hwang C.Y."/>
        </authorList>
    </citation>
    <scope>NUCLEOTIDE SEQUENCE</scope>
    <source>
        <strain evidence="3">R106</strain>
    </source>
</reference>
<gene>
    <name evidence="3" type="ORF">EGC77_00955</name>
    <name evidence="1" type="ORF">EGC80_11520</name>
    <name evidence="2" type="ORF">EGC80_17335</name>
</gene>
<dbReference type="EMBL" id="RKKB01000001">
    <property type="protein sequence ID" value="RPA34289.1"/>
    <property type="molecule type" value="Genomic_DNA"/>
</dbReference>
<keyword evidence="4" id="KW-1185">Reference proteome</keyword>
<evidence type="ECO:0000313" key="4">
    <source>
        <dbReference type="Proteomes" id="UP000273778"/>
    </source>
</evidence>
<dbReference type="OrthoDB" id="5769209at2"/>
<evidence type="ECO:0008006" key="6">
    <source>
        <dbReference type="Google" id="ProtNLM"/>
    </source>
</evidence>
<dbReference type="Proteomes" id="UP000273778">
    <property type="component" value="Chromosome"/>
</dbReference>
<evidence type="ECO:0000313" key="5">
    <source>
        <dbReference type="Proteomes" id="UP000278855"/>
    </source>
</evidence>
<dbReference type="Proteomes" id="UP000278855">
    <property type="component" value="Unassembled WGS sequence"/>
</dbReference>
<evidence type="ECO:0000313" key="3">
    <source>
        <dbReference type="EMBL" id="RPA34289.1"/>
    </source>
</evidence>
<dbReference type="AlphaFoldDB" id="A0A3N4E7X8"/>
<dbReference type="RefSeq" id="WP_124011557.1">
    <property type="nucleotide sequence ID" value="NZ_CP034073.1"/>
</dbReference>
<protein>
    <recommendedName>
        <fullName evidence="6">Transposase</fullName>
    </recommendedName>
</protein>